<evidence type="ECO:0000313" key="2">
    <source>
        <dbReference type="Proteomes" id="UP001242313"/>
    </source>
</evidence>
<gene>
    <name evidence="1" type="ORF">J2S25_003194</name>
</gene>
<organism evidence="1 2">
    <name type="scientific">Mesobacillus stamsii</name>
    <dbReference type="NCBI Taxonomy" id="225347"/>
    <lineage>
        <taxon>Bacteria</taxon>
        <taxon>Bacillati</taxon>
        <taxon>Bacillota</taxon>
        <taxon>Bacilli</taxon>
        <taxon>Bacillales</taxon>
        <taxon>Bacillaceae</taxon>
        <taxon>Mesobacillus</taxon>
    </lineage>
</organism>
<sequence>MRIKEQEMGSKMGKCGEELNYRVKVRVKGEKWRKSRQGKGLRGIGAREERYQLYFRRT</sequence>
<keyword evidence="2" id="KW-1185">Reference proteome</keyword>
<name>A0ABU0FYG7_9BACI</name>
<reference evidence="1 2" key="1">
    <citation type="submission" date="2023-07" db="EMBL/GenBank/DDBJ databases">
        <title>Genomic Encyclopedia of Type Strains, Phase IV (KMG-IV): sequencing the most valuable type-strain genomes for metagenomic binning, comparative biology and taxonomic classification.</title>
        <authorList>
            <person name="Goeker M."/>
        </authorList>
    </citation>
    <scope>NUCLEOTIDE SEQUENCE [LARGE SCALE GENOMIC DNA]</scope>
    <source>
        <strain evidence="1 2">DSM 19598</strain>
    </source>
</reference>
<dbReference type="Proteomes" id="UP001242313">
    <property type="component" value="Unassembled WGS sequence"/>
</dbReference>
<dbReference type="EMBL" id="JAUSUN010000023">
    <property type="protein sequence ID" value="MDQ0414982.1"/>
    <property type="molecule type" value="Genomic_DNA"/>
</dbReference>
<accession>A0ABU0FYG7</accession>
<evidence type="ECO:0000313" key="1">
    <source>
        <dbReference type="EMBL" id="MDQ0414982.1"/>
    </source>
</evidence>
<protein>
    <submittedName>
        <fullName evidence="1">Uncharacterized protein</fullName>
    </submittedName>
</protein>
<dbReference type="RefSeq" id="WP_307192330.1">
    <property type="nucleotide sequence ID" value="NZ_JAUSUN010000023.1"/>
</dbReference>
<comment type="caution">
    <text evidence="1">The sequence shown here is derived from an EMBL/GenBank/DDBJ whole genome shotgun (WGS) entry which is preliminary data.</text>
</comment>
<proteinExistence type="predicted"/>